<sequence length="513" mass="55404">MGETIKTRWLLLALGLLFLAVALSAPVNHDESQYVAAIALMREGLPYRDWAYLQTPLQPLLLSPLSLLPAGWLLVGARLANVAFALVASWALLRLLKGRTPFWAAAVAVGGMATTNAFLFGTEVARNDMLPVALLSLALLVFMPRQGLDWRRAALGGLCLGLAISAKISLALPAAAIGLWLLWRSREIGWQVIAAAALGGIAGLLPCLILYALAPEPFVFGVFTYSLEAPQQFWTLVGMPQVLTPLVKLRELGIETVEGATLAALLVWLLTLRQGGPERRLLDAAILGGLLAAYLPDPFFRQYLIPLLPPLFARAALSLPALTHRWRQVAIGAGAITAGVGASGSVGNVVLAAQHPLELMETVQRARIVAAMTKGRMVATLSPEQVAGNDVRLDPRFAAGPFLFRTTGNLGQATRRITGAAIWEEAEARTLALPPFVVTGGEGKPRPPAFPYGVEAPLSRQVISRYYKSIRLPGEGWFLWIARTEKGWAEAPPLNCPPENRQPICLKLTYQRE</sequence>
<evidence type="ECO:0000313" key="10">
    <source>
        <dbReference type="EMBL" id="GAA4020250.1"/>
    </source>
</evidence>
<evidence type="ECO:0000256" key="7">
    <source>
        <dbReference type="ARBA" id="ARBA00023136"/>
    </source>
</evidence>
<keyword evidence="4" id="KW-0808">Transferase</keyword>
<keyword evidence="5 9" id="KW-0812">Transmembrane</keyword>
<name>A0ABP7T3B1_9SPHN</name>
<evidence type="ECO:0008006" key="12">
    <source>
        <dbReference type="Google" id="ProtNLM"/>
    </source>
</evidence>
<feature type="transmembrane region" description="Helical" evidence="9">
    <location>
        <begin position="100"/>
        <end position="119"/>
    </location>
</feature>
<reference evidence="11" key="1">
    <citation type="journal article" date="2019" name="Int. J. Syst. Evol. Microbiol.">
        <title>The Global Catalogue of Microorganisms (GCM) 10K type strain sequencing project: providing services to taxonomists for standard genome sequencing and annotation.</title>
        <authorList>
            <consortium name="The Broad Institute Genomics Platform"/>
            <consortium name="The Broad Institute Genome Sequencing Center for Infectious Disease"/>
            <person name="Wu L."/>
            <person name="Ma J."/>
        </authorList>
    </citation>
    <scope>NUCLEOTIDE SEQUENCE [LARGE SCALE GENOMIC DNA]</scope>
    <source>
        <strain evidence="11">JCM 17563</strain>
    </source>
</reference>
<dbReference type="PANTHER" id="PTHR33908">
    <property type="entry name" value="MANNOSYLTRANSFERASE YKCB-RELATED"/>
    <property type="match status" value="1"/>
</dbReference>
<dbReference type="InterPro" id="IPR018584">
    <property type="entry name" value="GT87"/>
</dbReference>
<evidence type="ECO:0000256" key="1">
    <source>
        <dbReference type="ARBA" id="ARBA00004651"/>
    </source>
</evidence>
<comment type="caution">
    <text evidence="10">The sequence shown here is derived from an EMBL/GenBank/DDBJ whole genome shotgun (WGS) entry which is preliminary data.</text>
</comment>
<accession>A0ABP7T3B1</accession>
<evidence type="ECO:0000256" key="4">
    <source>
        <dbReference type="ARBA" id="ARBA00022679"/>
    </source>
</evidence>
<keyword evidence="11" id="KW-1185">Reference proteome</keyword>
<keyword evidence="3" id="KW-0328">Glycosyltransferase</keyword>
<evidence type="ECO:0000256" key="5">
    <source>
        <dbReference type="ARBA" id="ARBA00022692"/>
    </source>
</evidence>
<keyword evidence="7 9" id="KW-0472">Membrane</keyword>
<dbReference type="EMBL" id="BAABBQ010000001">
    <property type="protein sequence ID" value="GAA4020250.1"/>
    <property type="molecule type" value="Genomic_DNA"/>
</dbReference>
<dbReference type="PANTHER" id="PTHR33908:SF11">
    <property type="entry name" value="MEMBRANE PROTEIN"/>
    <property type="match status" value="1"/>
</dbReference>
<comment type="similarity">
    <text evidence="8">Belongs to the glycosyltransferase 87 family.</text>
</comment>
<evidence type="ECO:0000256" key="3">
    <source>
        <dbReference type="ARBA" id="ARBA00022676"/>
    </source>
</evidence>
<comment type="subcellular location">
    <subcellularLocation>
        <location evidence="1">Cell membrane</location>
        <topology evidence="1">Multi-pass membrane protein</topology>
    </subcellularLocation>
</comment>
<evidence type="ECO:0000256" key="8">
    <source>
        <dbReference type="ARBA" id="ARBA00024033"/>
    </source>
</evidence>
<feature type="transmembrane region" description="Helical" evidence="9">
    <location>
        <begin position="188"/>
        <end position="213"/>
    </location>
</feature>
<evidence type="ECO:0000256" key="6">
    <source>
        <dbReference type="ARBA" id="ARBA00022989"/>
    </source>
</evidence>
<protein>
    <recommendedName>
        <fullName evidence="12">Glycosyltransferase RgtA/B/C/D-like domain-containing protein</fullName>
    </recommendedName>
</protein>
<keyword evidence="6 9" id="KW-1133">Transmembrane helix</keyword>
<dbReference type="InterPro" id="IPR050297">
    <property type="entry name" value="LipidA_mod_glycosyltrf_83"/>
</dbReference>
<evidence type="ECO:0000313" key="11">
    <source>
        <dbReference type="Proteomes" id="UP001500235"/>
    </source>
</evidence>
<organism evidence="10 11">
    <name type="scientific">Sphingomonas swuensis</name>
    <dbReference type="NCBI Taxonomy" id="977800"/>
    <lineage>
        <taxon>Bacteria</taxon>
        <taxon>Pseudomonadati</taxon>
        <taxon>Pseudomonadota</taxon>
        <taxon>Alphaproteobacteria</taxon>
        <taxon>Sphingomonadales</taxon>
        <taxon>Sphingomonadaceae</taxon>
        <taxon>Sphingomonas</taxon>
    </lineage>
</organism>
<evidence type="ECO:0000256" key="9">
    <source>
        <dbReference type="SAM" id="Phobius"/>
    </source>
</evidence>
<gene>
    <name evidence="10" type="ORF">GCM10022280_20710</name>
</gene>
<dbReference type="RefSeq" id="WP_344707340.1">
    <property type="nucleotide sequence ID" value="NZ_BAABBQ010000001.1"/>
</dbReference>
<dbReference type="Pfam" id="PF09594">
    <property type="entry name" value="GT87"/>
    <property type="match status" value="1"/>
</dbReference>
<dbReference type="Proteomes" id="UP001500235">
    <property type="component" value="Unassembled WGS sequence"/>
</dbReference>
<proteinExistence type="inferred from homology"/>
<feature type="transmembrane region" description="Helical" evidence="9">
    <location>
        <begin position="155"/>
        <end position="182"/>
    </location>
</feature>
<evidence type="ECO:0000256" key="2">
    <source>
        <dbReference type="ARBA" id="ARBA00022475"/>
    </source>
</evidence>
<feature type="transmembrane region" description="Helical" evidence="9">
    <location>
        <begin position="70"/>
        <end position="93"/>
    </location>
</feature>
<keyword evidence="2" id="KW-1003">Cell membrane</keyword>